<protein>
    <submittedName>
        <fullName evidence="3">Transposase</fullName>
    </submittedName>
</protein>
<organism evidence="2 3">
    <name type="scientific">Steinernema glaseri</name>
    <dbReference type="NCBI Taxonomy" id="37863"/>
    <lineage>
        <taxon>Eukaryota</taxon>
        <taxon>Metazoa</taxon>
        <taxon>Ecdysozoa</taxon>
        <taxon>Nematoda</taxon>
        <taxon>Chromadorea</taxon>
        <taxon>Rhabditida</taxon>
        <taxon>Tylenchina</taxon>
        <taxon>Panagrolaimomorpha</taxon>
        <taxon>Strongyloidoidea</taxon>
        <taxon>Steinernematidae</taxon>
        <taxon>Steinernema</taxon>
    </lineage>
</organism>
<sequence length="113" mass="12604">MEQGAEELTTVVDTSDLRTSGGEAYLREDLRRTRPSGVGRDRGADRRGNGSERRANFDFKAPIIVFVAIARTIVDRQLAQERLGGTDRLAPSAYISVLHAYWKTELPDADLRN</sequence>
<feature type="region of interest" description="Disordered" evidence="1">
    <location>
        <begin position="1"/>
        <end position="53"/>
    </location>
</feature>
<name>A0A1I8AJV4_9BILA</name>
<feature type="compositionally biased region" description="Basic and acidic residues" evidence="1">
    <location>
        <begin position="39"/>
        <end position="53"/>
    </location>
</feature>
<dbReference type="WBParaSite" id="L893_g6214.t1">
    <property type="protein sequence ID" value="L893_g6214.t1"/>
    <property type="gene ID" value="L893_g6214"/>
</dbReference>
<evidence type="ECO:0000256" key="1">
    <source>
        <dbReference type="SAM" id="MobiDB-lite"/>
    </source>
</evidence>
<reference evidence="3" key="1">
    <citation type="submission" date="2016-11" db="UniProtKB">
        <authorList>
            <consortium name="WormBaseParasite"/>
        </authorList>
    </citation>
    <scope>IDENTIFICATION</scope>
</reference>
<dbReference type="AlphaFoldDB" id="A0A1I8AJV4"/>
<proteinExistence type="predicted"/>
<accession>A0A1I8AJV4</accession>
<evidence type="ECO:0000313" key="2">
    <source>
        <dbReference type="Proteomes" id="UP000095287"/>
    </source>
</evidence>
<keyword evidence="2" id="KW-1185">Reference proteome</keyword>
<dbReference type="Proteomes" id="UP000095287">
    <property type="component" value="Unplaced"/>
</dbReference>
<evidence type="ECO:0000313" key="3">
    <source>
        <dbReference type="WBParaSite" id="L893_g6214.t1"/>
    </source>
</evidence>